<evidence type="ECO:0008006" key="3">
    <source>
        <dbReference type="Google" id="ProtNLM"/>
    </source>
</evidence>
<organism evidence="1 2">
    <name type="scientific">Streptomyces antnestii</name>
    <dbReference type="NCBI Taxonomy" id="2494256"/>
    <lineage>
        <taxon>Bacteria</taxon>
        <taxon>Bacillati</taxon>
        <taxon>Actinomycetota</taxon>
        <taxon>Actinomycetes</taxon>
        <taxon>Kitasatosporales</taxon>
        <taxon>Streptomycetaceae</taxon>
        <taxon>Streptomyces</taxon>
    </lineage>
</organism>
<reference evidence="1 2" key="1">
    <citation type="submission" date="2019-01" db="EMBL/GenBank/DDBJ databases">
        <title>Genome sequences of Streptomyces and Rhizobium isolates collected from root and soil.</title>
        <authorList>
            <person name="Chhettri S."/>
            <person name="Sevigny J.L."/>
            <person name="Sen A."/>
            <person name="Ennis N."/>
            <person name="Tisa L."/>
        </authorList>
    </citation>
    <scope>NUCLEOTIDE SEQUENCE [LARGE SCALE GENOMIC DNA]</scope>
    <source>
        <strain evidence="1 2">San01</strain>
    </source>
</reference>
<proteinExistence type="predicted"/>
<accession>A0A437PF86</accession>
<evidence type="ECO:0000313" key="1">
    <source>
        <dbReference type="EMBL" id="RVU20948.1"/>
    </source>
</evidence>
<evidence type="ECO:0000313" key="2">
    <source>
        <dbReference type="Proteomes" id="UP000283128"/>
    </source>
</evidence>
<name>A0A437PF86_9ACTN</name>
<sequence length="108" mass="12367">MELSKEELFLRIRRDSWQEGLSMRALARKFGVHRRLVREALASPVPSSTAWRRLRRRMAIPRPTSIRSTTSCSSNRISSTRECCDSTLIRISPGPGNAFRTEIRIPAI</sequence>
<dbReference type="AlphaFoldDB" id="A0A437PF86"/>
<comment type="caution">
    <text evidence="1">The sequence shown here is derived from an EMBL/GenBank/DDBJ whole genome shotgun (WGS) entry which is preliminary data.</text>
</comment>
<gene>
    <name evidence="1" type="ORF">EOT10_26865</name>
</gene>
<dbReference type="Proteomes" id="UP000283128">
    <property type="component" value="Unassembled WGS sequence"/>
</dbReference>
<protein>
    <recommendedName>
        <fullName evidence="3">Helix-turn-helix domain-containing protein</fullName>
    </recommendedName>
</protein>
<dbReference type="EMBL" id="RZYA01000014">
    <property type="protein sequence ID" value="RVU20948.1"/>
    <property type="molecule type" value="Genomic_DNA"/>
</dbReference>
<keyword evidence="2" id="KW-1185">Reference proteome</keyword>
<dbReference type="OrthoDB" id="2065409at2"/>